<dbReference type="Proteomes" id="UP000593565">
    <property type="component" value="Unassembled WGS sequence"/>
</dbReference>
<evidence type="ECO:0000313" key="2">
    <source>
        <dbReference type="Proteomes" id="UP000593565"/>
    </source>
</evidence>
<reference evidence="1 2" key="1">
    <citation type="submission" date="2020-02" db="EMBL/GenBank/DDBJ databases">
        <title>A chromosome-scale genome assembly of the black bullhead catfish (Ameiurus melas).</title>
        <authorList>
            <person name="Wen M."/>
            <person name="Zham M."/>
            <person name="Cabau C."/>
            <person name="Klopp C."/>
            <person name="Donnadieu C."/>
            <person name="Roques C."/>
            <person name="Bouchez O."/>
            <person name="Lampietro C."/>
            <person name="Jouanno E."/>
            <person name="Herpin A."/>
            <person name="Louis A."/>
            <person name="Berthelot C."/>
            <person name="Parey E."/>
            <person name="Roest-Crollius H."/>
            <person name="Braasch I."/>
            <person name="Postlethwait J."/>
            <person name="Robinson-Rechavi M."/>
            <person name="Echchiki A."/>
            <person name="Begum T."/>
            <person name="Montfort J."/>
            <person name="Schartl M."/>
            <person name="Bobe J."/>
            <person name="Guiguen Y."/>
        </authorList>
    </citation>
    <scope>NUCLEOTIDE SEQUENCE [LARGE SCALE GENOMIC DNA]</scope>
    <source>
        <strain evidence="1">M_S1</strain>
        <tissue evidence="1">Blood</tissue>
    </source>
</reference>
<evidence type="ECO:0000313" key="1">
    <source>
        <dbReference type="EMBL" id="KAF4073776.1"/>
    </source>
</evidence>
<comment type="caution">
    <text evidence="1">The sequence shown here is derived from an EMBL/GenBank/DDBJ whole genome shotgun (WGS) entry which is preliminary data.</text>
</comment>
<dbReference type="AlphaFoldDB" id="A0A7J5ZTI5"/>
<name>A0A7J5ZTI5_AMEME</name>
<protein>
    <submittedName>
        <fullName evidence="1">Uncharacterized protein</fullName>
    </submittedName>
</protein>
<proteinExistence type="predicted"/>
<accession>A0A7J5ZTI5</accession>
<organism evidence="1 2">
    <name type="scientific">Ameiurus melas</name>
    <name type="common">Black bullhead</name>
    <name type="synonym">Silurus melas</name>
    <dbReference type="NCBI Taxonomy" id="219545"/>
    <lineage>
        <taxon>Eukaryota</taxon>
        <taxon>Metazoa</taxon>
        <taxon>Chordata</taxon>
        <taxon>Craniata</taxon>
        <taxon>Vertebrata</taxon>
        <taxon>Euteleostomi</taxon>
        <taxon>Actinopterygii</taxon>
        <taxon>Neopterygii</taxon>
        <taxon>Teleostei</taxon>
        <taxon>Ostariophysi</taxon>
        <taxon>Siluriformes</taxon>
        <taxon>Ictaluridae</taxon>
        <taxon>Ameiurus</taxon>
    </lineage>
</organism>
<dbReference type="EMBL" id="JAAGNN010000023">
    <property type="protein sequence ID" value="KAF4073776.1"/>
    <property type="molecule type" value="Genomic_DNA"/>
</dbReference>
<sequence>MKTEKYFPAITLHETIHDEKRVDEKPCDHMKPRILTRKKQVGPDVRQRSLTPTELRGHTCDQNVAIKV</sequence>
<keyword evidence="2" id="KW-1185">Reference proteome</keyword>
<gene>
    <name evidence="1" type="ORF">AMELA_G00247180</name>
</gene>